<dbReference type="EMBL" id="VOIH02000008">
    <property type="protein sequence ID" value="KAF3439078.1"/>
    <property type="molecule type" value="Genomic_DNA"/>
</dbReference>
<name>A0A8K0GVN4_9ROSA</name>
<dbReference type="InterPro" id="IPR016972">
    <property type="entry name" value="UCP031279"/>
</dbReference>
<feature type="compositionally biased region" description="Low complexity" evidence="1">
    <location>
        <begin position="100"/>
        <end position="114"/>
    </location>
</feature>
<dbReference type="PANTHER" id="PTHR33526:SF4">
    <property type="entry name" value="OS07G0123800 PROTEIN"/>
    <property type="match status" value="1"/>
</dbReference>
<dbReference type="PANTHER" id="PTHR33526">
    <property type="entry name" value="OS07G0123800 PROTEIN"/>
    <property type="match status" value="1"/>
</dbReference>
<proteinExistence type="predicted"/>
<evidence type="ECO:0000313" key="2">
    <source>
        <dbReference type="EMBL" id="KAF3439078.1"/>
    </source>
</evidence>
<gene>
    <name evidence="2" type="ORF">FNV43_RR17353</name>
</gene>
<feature type="region of interest" description="Disordered" evidence="1">
    <location>
        <begin position="98"/>
        <end position="126"/>
    </location>
</feature>
<keyword evidence="3" id="KW-1185">Reference proteome</keyword>
<evidence type="ECO:0000256" key="1">
    <source>
        <dbReference type="SAM" id="MobiDB-lite"/>
    </source>
</evidence>
<accession>A0A8K0GVN4</accession>
<dbReference type="OrthoDB" id="694638at2759"/>
<dbReference type="AlphaFoldDB" id="A0A8K0GVN4"/>
<dbReference type="Proteomes" id="UP000796880">
    <property type="component" value="Unassembled WGS sequence"/>
</dbReference>
<dbReference type="PIRSF" id="PIRSF031279">
    <property type="entry name" value="UCP031279"/>
    <property type="match status" value="1"/>
</dbReference>
<comment type="caution">
    <text evidence="2">The sequence shown here is derived from an EMBL/GenBank/DDBJ whole genome shotgun (WGS) entry which is preliminary data.</text>
</comment>
<protein>
    <submittedName>
        <fullName evidence="2">Uncharacterized protein</fullName>
    </submittedName>
</protein>
<evidence type="ECO:0000313" key="3">
    <source>
        <dbReference type="Proteomes" id="UP000796880"/>
    </source>
</evidence>
<organism evidence="2 3">
    <name type="scientific">Rhamnella rubrinervis</name>
    <dbReference type="NCBI Taxonomy" id="2594499"/>
    <lineage>
        <taxon>Eukaryota</taxon>
        <taxon>Viridiplantae</taxon>
        <taxon>Streptophyta</taxon>
        <taxon>Embryophyta</taxon>
        <taxon>Tracheophyta</taxon>
        <taxon>Spermatophyta</taxon>
        <taxon>Magnoliopsida</taxon>
        <taxon>eudicotyledons</taxon>
        <taxon>Gunneridae</taxon>
        <taxon>Pentapetalae</taxon>
        <taxon>rosids</taxon>
        <taxon>fabids</taxon>
        <taxon>Rosales</taxon>
        <taxon>Rhamnaceae</taxon>
        <taxon>rhamnoid group</taxon>
        <taxon>Rhamneae</taxon>
        <taxon>Rhamnella</taxon>
    </lineage>
</organism>
<reference evidence="2" key="1">
    <citation type="submission" date="2020-03" db="EMBL/GenBank/DDBJ databases">
        <title>A high-quality chromosome-level genome assembly of a woody plant with both climbing and erect habits, Rhamnella rubrinervis.</title>
        <authorList>
            <person name="Lu Z."/>
            <person name="Yang Y."/>
            <person name="Zhu X."/>
            <person name="Sun Y."/>
        </authorList>
    </citation>
    <scope>NUCLEOTIDE SEQUENCE</scope>
    <source>
        <strain evidence="2">BYM</strain>
        <tissue evidence="2">Leaf</tissue>
    </source>
</reference>
<sequence>MEKVKGAKEGSKLSRMMKCFVRVFAKMRDSYVQGMTECSGKFDYGTPITGSALATLPRSYSVSSTRSNDDEDFRELVRAASRRCLGDKLEADLLRKQQAGNKPPMGGGVPNNMPRSQSVGIGRIDEDGPCDFEGDAKLKTDLLYPRSRSYAVNSRRSINAI</sequence>